<feature type="compositionally biased region" description="Polar residues" evidence="1">
    <location>
        <begin position="41"/>
        <end position="53"/>
    </location>
</feature>
<evidence type="ECO:0000313" key="5">
    <source>
        <dbReference type="Proteomes" id="UP000198725"/>
    </source>
</evidence>
<feature type="chain" id="PRO_5011447414" description="EF-hand domain-containing protein" evidence="2">
    <location>
        <begin position="25"/>
        <end position="115"/>
    </location>
</feature>
<name>A0A1I3XP21_9GAMM</name>
<dbReference type="InterPro" id="IPR018247">
    <property type="entry name" value="EF_Hand_1_Ca_BS"/>
</dbReference>
<dbReference type="AlphaFoldDB" id="A0A1I3XP21"/>
<dbReference type="GO" id="GO:0005509">
    <property type="term" value="F:calcium ion binding"/>
    <property type="evidence" value="ECO:0007669"/>
    <property type="project" value="InterPro"/>
</dbReference>
<dbReference type="PROSITE" id="PS50222">
    <property type="entry name" value="EF_HAND_2"/>
    <property type="match status" value="1"/>
</dbReference>
<feature type="signal peptide" evidence="2">
    <location>
        <begin position="1"/>
        <end position="24"/>
    </location>
</feature>
<dbReference type="Proteomes" id="UP000198725">
    <property type="component" value="Unassembled WGS sequence"/>
</dbReference>
<feature type="region of interest" description="Disordered" evidence="1">
    <location>
        <begin position="26"/>
        <end position="69"/>
    </location>
</feature>
<reference evidence="5" key="1">
    <citation type="submission" date="2016-10" db="EMBL/GenBank/DDBJ databases">
        <authorList>
            <person name="Varghese N."/>
            <person name="Submissions S."/>
        </authorList>
    </citation>
    <scope>NUCLEOTIDE SEQUENCE [LARGE SCALE GENOMIC DNA]</scope>
    <source>
        <strain evidence="5">MO64</strain>
    </source>
</reference>
<feature type="domain" description="EF-hand" evidence="3">
    <location>
        <begin position="91"/>
        <end position="115"/>
    </location>
</feature>
<feature type="compositionally biased region" description="Low complexity" evidence="1">
    <location>
        <begin position="54"/>
        <end position="67"/>
    </location>
</feature>
<dbReference type="InterPro" id="IPR002048">
    <property type="entry name" value="EF_hand_dom"/>
</dbReference>
<evidence type="ECO:0000259" key="3">
    <source>
        <dbReference type="PROSITE" id="PS50222"/>
    </source>
</evidence>
<sequence length="115" mass="12112">MKLRTAFLIPLVAGSLLLAGNALAQDQSQSTPTSDTTSTTFNSPKGQVTINSQPAAVPDAGPAPDFATLSGGKKSITEAQAAAYPPLANDFEYADSNRNGSISKAEYQRWVKQMH</sequence>
<accession>A0A1I3XP21</accession>
<keyword evidence="5" id="KW-1185">Reference proteome</keyword>
<evidence type="ECO:0000256" key="2">
    <source>
        <dbReference type="SAM" id="SignalP"/>
    </source>
</evidence>
<dbReference type="RefSeq" id="WP_092700322.1">
    <property type="nucleotide sequence ID" value="NZ_FOSR01000001.1"/>
</dbReference>
<gene>
    <name evidence="4" type="ORF">SAMN05192579_10163</name>
</gene>
<feature type="compositionally biased region" description="Low complexity" evidence="1">
    <location>
        <begin position="26"/>
        <end position="40"/>
    </location>
</feature>
<dbReference type="EMBL" id="FOSR01000001">
    <property type="protein sequence ID" value="SFK20831.1"/>
    <property type="molecule type" value="Genomic_DNA"/>
</dbReference>
<protein>
    <recommendedName>
        <fullName evidence="3">EF-hand domain-containing protein</fullName>
    </recommendedName>
</protein>
<proteinExistence type="predicted"/>
<organism evidence="4 5">
    <name type="scientific">Rhodanobacter glycinis</name>
    <dbReference type="NCBI Taxonomy" id="582702"/>
    <lineage>
        <taxon>Bacteria</taxon>
        <taxon>Pseudomonadati</taxon>
        <taxon>Pseudomonadota</taxon>
        <taxon>Gammaproteobacteria</taxon>
        <taxon>Lysobacterales</taxon>
        <taxon>Rhodanobacteraceae</taxon>
        <taxon>Rhodanobacter</taxon>
    </lineage>
</organism>
<evidence type="ECO:0000256" key="1">
    <source>
        <dbReference type="SAM" id="MobiDB-lite"/>
    </source>
</evidence>
<dbReference type="PROSITE" id="PS00018">
    <property type="entry name" value="EF_HAND_1"/>
    <property type="match status" value="1"/>
</dbReference>
<keyword evidence="2" id="KW-0732">Signal</keyword>
<evidence type="ECO:0000313" key="4">
    <source>
        <dbReference type="EMBL" id="SFK20831.1"/>
    </source>
</evidence>